<feature type="transmembrane region" description="Helical" evidence="1">
    <location>
        <begin position="82"/>
        <end position="109"/>
    </location>
</feature>
<dbReference type="InterPro" id="IPR002591">
    <property type="entry name" value="Phosphodiest/P_Trfase"/>
</dbReference>
<dbReference type="EMBL" id="VCQV01000018">
    <property type="protein sequence ID" value="TWP35573.1"/>
    <property type="molecule type" value="Genomic_DNA"/>
</dbReference>
<dbReference type="Gene3D" id="3.40.720.10">
    <property type="entry name" value="Alkaline Phosphatase, subunit A"/>
    <property type="match status" value="1"/>
</dbReference>
<proteinExistence type="predicted"/>
<organism evidence="2 3">
    <name type="scientific">Leekyejoonella antrihumi</name>
    <dbReference type="NCBI Taxonomy" id="1660198"/>
    <lineage>
        <taxon>Bacteria</taxon>
        <taxon>Bacillati</taxon>
        <taxon>Actinomycetota</taxon>
        <taxon>Actinomycetes</taxon>
        <taxon>Micrococcales</taxon>
        <taxon>Dermacoccaceae</taxon>
        <taxon>Leekyejoonella</taxon>
    </lineage>
</organism>
<feature type="transmembrane region" description="Helical" evidence="1">
    <location>
        <begin position="57"/>
        <end position="75"/>
    </location>
</feature>
<accession>A0A563E011</accession>
<sequence>MTTPSRSITHRVRLLGRGLGSWRPTWRWARGVLRSFITSFLALGVTLWLLPGEQTDGFVSVATLAIGVLALGALLRPFLTQLTVLTGAIGLLLASLLAQALILGVALSVIPTLKPFSFTEIFLASWGAAAVAAVVNWLFDASSEEAFLGQLLGQAVRLTHRRGEDGPGVLIVQLDGVSEPLLRQAITAGAMPTVSRMLRQGGHQLRRWHTGLPATTPAGQSVLLHGDVTAVPSFRWYDKDQKRMIVASKPSDLAEVEAEMATGRGLLADGGVSVSNLFSGDAPTKVLTMSDARLPSAEHGVATFANSRSGFARSIVLFVGQVVTEWYQARRQRLRDVHPRVPRGGSFLLLRGLTTVVLHDLTMSIVAEHMARGKPAIYVDLVDYDEVAHHAGPSRPESIRTLEGLDRAIEFFTDLAAEVRRDYEIVIVSDHGQSQGTTFRQLTGGRTLAQVVHELSAQEHAERDDLDQSDEAWAPANVLLAGAAQSGKLVGAAARSAQRRRSKQPISPIEDRLVVAAAGSLAHVYLADEPGRLSRERIERRYPGLLAALAAHRGIGAVMSRTSRGTLLVDGPGGGWVELDDEQVIDSSGRSPLAPYGPRAADDLRSLEQRSHVGDFVLLGAFDRRLGEVTAFEELVGSHGGFGGWQSRALFVHPSTWEVTATGELTGLEVHSAMVHRLHQLGLRPGDAARPVSDPVVETT</sequence>
<dbReference type="InterPro" id="IPR017850">
    <property type="entry name" value="Alkaline_phosphatase_core_sf"/>
</dbReference>
<keyword evidence="1" id="KW-0812">Transmembrane</keyword>
<dbReference type="AlphaFoldDB" id="A0A563E011"/>
<gene>
    <name evidence="2" type="ORF">FGL98_13410</name>
</gene>
<dbReference type="RefSeq" id="WP_146317279.1">
    <property type="nucleotide sequence ID" value="NZ_VCQV01000018.1"/>
</dbReference>
<keyword evidence="3" id="KW-1185">Reference proteome</keyword>
<keyword evidence="1" id="KW-0472">Membrane</keyword>
<evidence type="ECO:0000313" key="3">
    <source>
        <dbReference type="Proteomes" id="UP000320244"/>
    </source>
</evidence>
<name>A0A563E011_9MICO</name>
<reference evidence="2 3" key="2">
    <citation type="submission" date="2019-08" db="EMBL/GenBank/DDBJ databases">
        <title>Jejuicoccus antrihumi gen. nov., sp. nov., a new member of the family Dermacoccaceae isolated from a cave.</title>
        <authorList>
            <person name="Schumann P."/>
            <person name="Kim I.S."/>
        </authorList>
    </citation>
    <scope>NUCLEOTIDE SEQUENCE [LARGE SCALE GENOMIC DNA]</scope>
    <source>
        <strain evidence="2 3">C5-26</strain>
    </source>
</reference>
<comment type="caution">
    <text evidence="2">The sequence shown here is derived from an EMBL/GenBank/DDBJ whole genome shotgun (WGS) entry which is preliminary data.</text>
</comment>
<dbReference type="OrthoDB" id="5404822at2"/>
<evidence type="ECO:0000313" key="2">
    <source>
        <dbReference type="EMBL" id="TWP35573.1"/>
    </source>
</evidence>
<feature type="transmembrane region" description="Helical" evidence="1">
    <location>
        <begin position="31"/>
        <end position="51"/>
    </location>
</feature>
<evidence type="ECO:0000256" key="1">
    <source>
        <dbReference type="SAM" id="Phobius"/>
    </source>
</evidence>
<dbReference type="Pfam" id="PF01663">
    <property type="entry name" value="Phosphodiest"/>
    <property type="match status" value="1"/>
</dbReference>
<keyword evidence="1" id="KW-1133">Transmembrane helix</keyword>
<protein>
    <recommendedName>
        <fullName evidence="4">Phosphodiesterase</fullName>
    </recommendedName>
</protein>
<dbReference type="SUPFAM" id="SSF53649">
    <property type="entry name" value="Alkaline phosphatase-like"/>
    <property type="match status" value="1"/>
</dbReference>
<dbReference type="Proteomes" id="UP000320244">
    <property type="component" value="Unassembled WGS sequence"/>
</dbReference>
<evidence type="ECO:0008006" key="4">
    <source>
        <dbReference type="Google" id="ProtNLM"/>
    </source>
</evidence>
<reference evidence="2 3" key="1">
    <citation type="submission" date="2019-05" db="EMBL/GenBank/DDBJ databases">
        <authorList>
            <person name="Lee S.D."/>
        </authorList>
    </citation>
    <scope>NUCLEOTIDE SEQUENCE [LARGE SCALE GENOMIC DNA]</scope>
    <source>
        <strain evidence="2 3">C5-26</strain>
    </source>
</reference>